<reference evidence="1" key="1">
    <citation type="journal article" date="2021" name="Proc. Natl. Acad. Sci. U.S.A.">
        <title>A Catalog of Tens of Thousands of Viruses from Human Metagenomes Reveals Hidden Associations with Chronic Diseases.</title>
        <authorList>
            <person name="Tisza M.J."/>
            <person name="Buck C.B."/>
        </authorList>
    </citation>
    <scope>NUCLEOTIDE SEQUENCE</scope>
    <source>
        <strain evidence="1">Ctack17</strain>
    </source>
</reference>
<sequence>MTVKDLKEILEVLIEDDKGHYSVFVGDSIDDPIITITDFFDEVNISSSDED</sequence>
<organism evidence="1">
    <name type="scientific">Podoviridae sp. ctack17</name>
    <dbReference type="NCBI Taxonomy" id="2825260"/>
    <lineage>
        <taxon>Viruses</taxon>
        <taxon>Duplodnaviria</taxon>
        <taxon>Heunggongvirae</taxon>
        <taxon>Uroviricota</taxon>
        <taxon>Caudoviricetes</taxon>
    </lineage>
</organism>
<dbReference type="EMBL" id="BK015542">
    <property type="protein sequence ID" value="DAE12056.1"/>
    <property type="molecule type" value="Genomic_DNA"/>
</dbReference>
<accession>A0A8S5PZ79</accession>
<protein>
    <submittedName>
        <fullName evidence="1">Uncharacterized protein</fullName>
    </submittedName>
</protein>
<evidence type="ECO:0000313" key="1">
    <source>
        <dbReference type="EMBL" id="DAE12056.1"/>
    </source>
</evidence>
<name>A0A8S5PZ79_9CAUD</name>
<proteinExistence type="predicted"/>